<evidence type="ECO:0000313" key="2">
    <source>
        <dbReference type="EMBL" id="PVM64954.1"/>
    </source>
</evidence>
<evidence type="ECO:0000313" key="1">
    <source>
        <dbReference type="EMBL" id="PVJ44658.1"/>
    </source>
</evidence>
<comment type="caution">
    <text evidence="1">The sequence shown here is derived from an EMBL/GenBank/DDBJ whole genome shotgun (WGS) entry which is preliminary data.</text>
</comment>
<dbReference type="Proteomes" id="UP000245068">
    <property type="component" value="Unassembled WGS sequence"/>
</dbReference>
<protein>
    <submittedName>
        <fullName evidence="1">Uncharacterized protein</fullName>
    </submittedName>
</protein>
<accession>A0A2T8X1V9</accession>
<sequence length="138" mass="15690">MISILMNIESAKHVRDINLKDDVGDIIVKFSCETPLNEMDTCDMFTFHFGNIYYEVSDEDYFIRKGPLSEMGGNMRLEVSEKNLCLKAGDSVLIPIACDLEDEIKKGIYNPDNDTSIRTLVERNFGDLFDSNGDFICK</sequence>
<evidence type="ECO:0000313" key="4">
    <source>
        <dbReference type="Proteomes" id="UP000245551"/>
    </source>
</evidence>
<dbReference type="RefSeq" id="WP_023196819.1">
    <property type="nucleotide sequence ID" value="NZ_CP024165.1"/>
</dbReference>
<dbReference type="Proteomes" id="UP000245551">
    <property type="component" value="Unassembled WGS sequence"/>
</dbReference>
<evidence type="ECO:0000313" key="3">
    <source>
        <dbReference type="Proteomes" id="UP000245068"/>
    </source>
</evidence>
<name>A0A2T8X1V9_SALET</name>
<dbReference type="AlphaFoldDB" id="A0A2T8X1V9"/>
<dbReference type="EMBL" id="QDLV01000021">
    <property type="protein sequence ID" value="PVJ44658.1"/>
    <property type="molecule type" value="Genomic_DNA"/>
</dbReference>
<organism evidence="1 4">
    <name type="scientific">Salmonella enterica subsp. enterica serovar Gaminara</name>
    <dbReference type="NCBI Taxonomy" id="913070"/>
    <lineage>
        <taxon>Bacteria</taxon>
        <taxon>Pseudomonadati</taxon>
        <taxon>Pseudomonadota</taxon>
        <taxon>Gammaproteobacteria</taxon>
        <taxon>Enterobacterales</taxon>
        <taxon>Enterobacteriaceae</taxon>
        <taxon>Salmonella</taxon>
    </lineage>
</organism>
<proteinExistence type="predicted"/>
<reference evidence="3 4" key="1">
    <citation type="submission" date="2018-04" db="EMBL/GenBank/DDBJ databases">
        <title>Serotype diversity and antimicrobial resistance among Salmonella enterica isolated from patients at an equine referral hospital.</title>
        <authorList>
            <person name="Leon I.M."/>
            <person name="Lawhon S.D."/>
            <person name="Norman K.N."/>
            <person name="Threadgill D.S."/>
            <person name="Ohta N."/>
            <person name="Vinasco J."/>
            <person name="Scott H.M."/>
        </authorList>
    </citation>
    <scope>NUCLEOTIDE SEQUENCE [LARGE SCALE GENOMIC DNA]</scope>
    <source>
        <strain evidence="2 3">159</strain>
        <strain evidence="1 4">230</strain>
    </source>
</reference>
<gene>
    <name evidence="2" type="ORF">C4784_18325</name>
    <name evidence="1" type="ORF">C4855_20950</name>
</gene>
<dbReference type="EMBL" id="QDOO01000017">
    <property type="protein sequence ID" value="PVM64954.1"/>
    <property type="molecule type" value="Genomic_DNA"/>
</dbReference>